<keyword evidence="1" id="KW-1133">Transmembrane helix</keyword>
<keyword evidence="1" id="KW-0812">Transmembrane</keyword>
<dbReference type="Pfam" id="PF04982">
    <property type="entry name" value="TM_HPP"/>
    <property type="match status" value="1"/>
</dbReference>
<feature type="transmembrane region" description="Helical" evidence="1">
    <location>
        <begin position="90"/>
        <end position="110"/>
    </location>
</feature>
<evidence type="ECO:0000313" key="3">
    <source>
        <dbReference type="EMBL" id="PAP74227.1"/>
    </source>
</evidence>
<evidence type="ECO:0000313" key="4">
    <source>
        <dbReference type="Proteomes" id="UP000216339"/>
    </source>
</evidence>
<sequence length="159" mass="15515">MGGRALRVGVEAGLQVALLGAVLWATGLPFVFPSLGPTAFALVTRSGTAPAREVLGGHLCGLAAGLLAYHALAPGLAITDAIGPLSAGGLRLAASGALSVALTAGAMVRLRAVHGPACATTLIVALGVLPGLREAAVIVAAVAGMYGAHVASRGRRARG</sequence>
<feature type="transmembrane region" description="Helical" evidence="1">
    <location>
        <begin position="122"/>
        <end position="148"/>
    </location>
</feature>
<evidence type="ECO:0000256" key="1">
    <source>
        <dbReference type="SAM" id="Phobius"/>
    </source>
</evidence>
<keyword evidence="1" id="KW-0472">Membrane</keyword>
<gene>
    <name evidence="3" type="ORF">BSZ37_21200</name>
</gene>
<accession>A0A271ISW5</accession>
<evidence type="ECO:0000259" key="2">
    <source>
        <dbReference type="Pfam" id="PF04982"/>
    </source>
</evidence>
<dbReference type="EMBL" id="MQWD01000010">
    <property type="protein sequence ID" value="PAP74227.1"/>
    <property type="molecule type" value="Genomic_DNA"/>
</dbReference>
<reference evidence="3 4" key="1">
    <citation type="submission" date="2016-11" db="EMBL/GenBank/DDBJ databases">
        <title>Study of marine rhodopsin-containing bacteria.</title>
        <authorList>
            <person name="Yoshizawa S."/>
            <person name="Kumagai Y."/>
            <person name="Kogure K."/>
        </authorList>
    </citation>
    <scope>NUCLEOTIDE SEQUENCE [LARGE SCALE GENOMIC DNA]</scope>
    <source>
        <strain evidence="3 4">SAORIC-28</strain>
    </source>
</reference>
<protein>
    <recommendedName>
        <fullName evidence="2">HPP transmembrane region domain-containing protein</fullName>
    </recommendedName>
</protein>
<dbReference type="OrthoDB" id="9811720at2"/>
<proteinExistence type="predicted"/>
<organism evidence="3 4">
    <name type="scientific">Rubrivirga marina</name>
    <dbReference type="NCBI Taxonomy" id="1196024"/>
    <lineage>
        <taxon>Bacteria</taxon>
        <taxon>Pseudomonadati</taxon>
        <taxon>Rhodothermota</taxon>
        <taxon>Rhodothermia</taxon>
        <taxon>Rhodothermales</taxon>
        <taxon>Rubricoccaceae</taxon>
        <taxon>Rubrivirga</taxon>
    </lineage>
</organism>
<dbReference type="AlphaFoldDB" id="A0A271ISW5"/>
<feature type="transmembrane region" description="Helical" evidence="1">
    <location>
        <begin position="55"/>
        <end position="78"/>
    </location>
</feature>
<comment type="caution">
    <text evidence="3">The sequence shown here is derived from an EMBL/GenBank/DDBJ whole genome shotgun (WGS) entry which is preliminary data.</text>
</comment>
<dbReference type="InterPro" id="IPR058581">
    <property type="entry name" value="TM_HPP"/>
</dbReference>
<feature type="domain" description="HPP transmembrane region" evidence="2">
    <location>
        <begin position="6"/>
        <end position="128"/>
    </location>
</feature>
<feature type="transmembrane region" description="Helical" evidence="1">
    <location>
        <begin position="12"/>
        <end position="35"/>
    </location>
</feature>
<dbReference type="Proteomes" id="UP000216339">
    <property type="component" value="Unassembled WGS sequence"/>
</dbReference>
<name>A0A271ISW5_9BACT</name>
<keyword evidence="4" id="KW-1185">Reference proteome</keyword>